<accession>A0AAU9WDJ5</accession>
<name>A0AAU9WDJ5_9CNID</name>
<dbReference type="GO" id="GO:0000977">
    <property type="term" value="F:RNA polymerase II transcription regulatory region sequence-specific DNA binding"/>
    <property type="evidence" value="ECO:0007669"/>
    <property type="project" value="TreeGrafter"/>
</dbReference>
<feature type="domain" description="BHLH" evidence="2">
    <location>
        <begin position="26"/>
        <end position="78"/>
    </location>
</feature>
<evidence type="ECO:0000259" key="2">
    <source>
        <dbReference type="PROSITE" id="PS50888"/>
    </source>
</evidence>
<gene>
    <name evidence="3" type="ORF">PMEA_00004232</name>
</gene>
<dbReference type="EMBL" id="CALNXJ010000012">
    <property type="protein sequence ID" value="CAH3110170.1"/>
    <property type="molecule type" value="Genomic_DNA"/>
</dbReference>
<dbReference type="PROSITE" id="PS50888">
    <property type="entry name" value="BHLH"/>
    <property type="match status" value="1"/>
</dbReference>
<keyword evidence="4" id="KW-1185">Reference proteome</keyword>
<feature type="compositionally biased region" description="Polar residues" evidence="1">
    <location>
        <begin position="1"/>
        <end position="15"/>
    </location>
</feature>
<dbReference type="InterPro" id="IPR050283">
    <property type="entry name" value="E-box_TF_Regulators"/>
</dbReference>
<reference evidence="3 4" key="1">
    <citation type="submission" date="2022-05" db="EMBL/GenBank/DDBJ databases">
        <authorList>
            <consortium name="Genoscope - CEA"/>
            <person name="William W."/>
        </authorList>
    </citation>
    <scope>NUCLEOTIDE SEQUENCE [LARGE SCALE GENOMIC DNA]</scope>
</reference>
<dbReference type="GO" id="GO:0000981">
    <property type="term" value="F:DNA-binding transcription factor activity, RNA polymerase II-specific"/>
    <property type="evidence" value="ECO:0007669"/>
    <property type="project" value="TreeGrafter"/>
</dbReference>
<evidence type="ECO:0000313" key="3">
    <source>
        <dbReference type="EMBL" id="CAH3110170.1"/>
    </source>
</evidence>
<dbReference type="AlphaFoldDB" id="A0AAU9WDJ5"/>
<protein>
    <recommendedName>
        <fullName evidence="2">BHLH domain-containing protein</fullName>
    </recommendedName>
</protein>
<evidence type="ECO:0000313" key="4">
    <source>
        <dbReference type="Proteomes" id="UP001159428"/>
    </source>
</evidence>
<dbReference type="GO" id="GO:0046983">
    <property type="term" value="F:protein dimerization activity"/>
    <property type="evidence" value="ECO:0007669"/>
    <property type="project" value="InterPro"/>
</dbReference>
<dbReference type="InterPro" id="IPR011598">
    <property type="entry name" value="bHLH_dom"/>
</dbReference>
<proteinExistence type="predicted"/>
<dbReference type="Gene3D" id="4.10.280.10">
    <property type="entry name" value="Helix-loop-helix DNA-binding domain"/>
    <property type="match status" value="1"/>
</dbReference>
<comment type="caution">
    <text evidence="3">The sequence shown here is derived from an EMBL/GenBank/DDBJ whole genome shotgun (WGS) entry which is preliminary data.</text>
</comment>
<dbReference type="SUPFAM" id="SSF47459">
    <property type="entry name" value="HLH, helix-loop-helix DNA-binding domain"/>
    <property type="match status" value="1"/>
</dbReference>
<sequence length="141" mass="16323">MGKFSSTIVPTTDKQLPTRRRKGSSDTPSANALRERVRAQNMKRAYLKLQKTLPQVPPDTKLPRLNILLLAIDYISHLRDVLHNGTCEAEEDSLPHKVEDKCGMFRPFIEKWPIRCQLLSEFLRPQLDETQTKQQITLKEK</sequence>
<feature type="region of interest" description="Disordered" evidence="1">
    <location>
        <begin position="1"/>
        <end position="33"/>
    </location>
</feature>
<dbReference type="GO" id="GO:0032502">
    <property type="term" value="P:developmental process"/>
    <property type="evidence" value="ECO:0007669"/>
    <property type="project" value="TreeGrafter"/>
</dbReference>
<dbReference type="PANTHER" id="PTHR23349:SF111">
    <property type="entry name" value="BHLH DOMAIN-CONTAINING PROTEIN"/>
    <property type="match status" value="1"/>
</dbReference>
<dbReference type="InterPro" id="IPR036638">
    <property type="entry name" value="HLH_DNA-bd_sf"/>
</dbReference>
<organism evidence="3 4">
    <name type="scientific">Pocillopora meandrina</name>
    <dbReference type="NCBI Taxonomy" id="46732"/>
    <lineage>
        <taxon>Eukaryota</taxon>
        <taxon>Metazoa</taxon>
        <taxon>Cnidaria</taxon>
        <taxon>Anthozoa</taxon>
        <taxon>Hexacorallia</taxon>
        <taxon>Scleractinia</taxon>
        <taxon>Astrocoeniina</taxon>
        <taxon>Pocilloporidae</taxon>
        <taxon>Pocillopora</taxon>
    </lineage>
</organism>
<dbReference type="Proteomes" id="UP001159428">
    <property type="component" value="Unassembled WGS sequence"/>
</dbReference>
<evidence type="ECO:0000256" key="1">
    <source>
        <dbReference type="SAM" id="MobiDB-lite"/>
    </source>
</evidence>
<dbReference type="SMART" id="SM00353">
    <property type="entry name" value="HLH"/>
    <property type="match status" value="1"/>
</dbReference>
<dbReference type="Pfam" id="PF00010">
    <property type="entry name" value="HLH"/>
    <property type="match status" value="1"/>
</dbReference>
<dbReference type="PANTHER" id="PTHR23349">
    <property type="entry name" value="BASIC HELIX-LOOP-HELIX TRANSCRIPTION FACTOR, TWIST"/>
    <property type="match status" value="1"/>
</dbReference>